<dbReference type="Pfam" id="PF00067">
    <property type="entry name" value="p450"/>
    <property type="match status" value="1"/>
</dbReference>
<name>A0ABW5HH86_9PSEU</name>
<dbReference type="PANTHER" id="PTHR46696:SF1">
    <property type="entry name" value="CYTOCHROME P450 YJIB-RELATED"/>
    <property type="match status" value="1"/>
</dbReference>
<dbReference type="InterPro" id="IPR002397">
    <property type="entry name" value="Cyt_P450_B"/>
</dbReference>
<dbReference type="PANTHER" id="PTHR46696">
    <property type="entry name" value="P450, PUTATIVE (EUROFUNG)-RELATED"/>
    <property type="match status" value="1"/>
</dbReference>
<protein>
    <submittedName>
        <fullName evidence="2">Cytochrome P450</fullName>
    </submittedName>
</protein>
<dbReference type="RefSeq" id="WP_378310559.1">
    <property type="nucleotide sequence ID" value="NZ_JBHUKS010000027.1"/>
</dbReference>
<organism evidence="2 3">
    <name type="scientific">Amycolatopsis silviterrae</name>
    <dbReference type="NCBI Taxonomy" id="1656914"/>
    <lineage>
        <taxon>Bacteria</taxon>
        <taxon>Bacillati</taxon>
        <taxon>Actinomycetota</taxon>
        <taxon>Actinomycetes</taxon>
        <taxon>Pseudonocardiales</taxon>
        <taxon>Pseudonocardiaceae</taxon>
        <taxon>Amycolatopsis</taxon>
    </lineage>
</organism>
<dbReference type="SUPFAM" id="SSF48264">
    <property type="entry name" value="Cytochrome P450"/>
    <property type="match status" value="1"/>
</dbReference>
<evidence type="ECO:0000313" key="3">
    <source>
        <dbReference type="Proteomes" id="UP001597483"/>
    </source>
</evidence>
<dbReference type="InterPro" id="IPR001128">
    <property type="entry name" value="Cyt_P450"/>
</dbReference>
<dbReference type="EMBL" id="JBHUKS010000027">
    <property type="protein sequence ID" value="MFD2472683.1"/>
    <property type="molecule type" value="Genomic_DNA"/>
</dbReference>
<accession>A0ABW5HH86</accession>
<evidence type="ECO:0000313" key="2">
    <source>
        <dbReference type="EMBL" id="MFD2472683.1"/>
    </source>
</evidence>
<evidence type="ECO:0000256" key="1">
    <source>
        <dbReference type="ARBA" id="ARBA00010617"/>
    </source>
</evidence>
<dbReference type="Gene3D" id="1.10.630.10">
    <property type="entry name" value="Cytochrome P450"/>
    <property type="match status" value="1"/>
</dbReference>
<sequence>MTNAADVVRLDPSDPVFAADRHAAYRRLRNDSPVARTVVNGQDSWLLTGYADVEKVLKSPANAVQPCPGEFPAHIGDGPAAEFYRFSLPNVDAPAHTRLRKLASPAFQPRSVNRMRAWVEEIVVGGLDELAGRDGVVDFVREYAMKIPALIACRLLHAPPEDAGTVLERMPGLNAVLSQGDITAEQLAEADATAQFYFDYIGDIVDTLRGKLGEDDPVGALLLAEADGERLSRTELVVTLVGFFVASYHTTMVAMTNAVYALASGKDQFRSLAEDPSLARAAWEENLRFEAPVHFVWRYAGAGLELSGTPIPEGEHLLLGLAAANRDPARFERPDAFDLRRPDNRHLSFTAGGHFCLGAPLSRLEGEILLRELPRRLPGLELCDDAPPRTTDLTFAMISRLDIAPRGR</sequence>
<comment type="similarity">
    <text evidence="1">Belongs to the cytochrome P450 family.</text>
</comment>
<comment type="caution">
    <text evidence="2">The sequence shown here is derived from an EMBL/GenBank/DDBJ whole genome shotgun (WGS) entry which is preliminary data.</text>
</comment>
<dbReference type="PRINTS" id="PR00359">
    <property type="entry name" value="BP450"/>
</dbReference>
<proteinExistence type="inferred from homology"/>
<keyword evidence="3" id="KW-1185">Reference proteome</keyword>
<reference evidence="3" key="1">
    <citation type="journal article" date="2019" name="Int. J. Syst. Evol. Microbiol.">
        <title>The Global Catalogue of Microorganisms (GCM) 10K type strain sequencing project: providing services to taxonomists for standard genome sequencing and annotation.</title>
        <authorList>
            <consortium name="The Broad Institute Genomics Platform"/>
            <consortium name="The Broad Institute Genome Sequencing Center for Infectious Disease"/>
            <person name="Wu L."/>
            <person name="Ma J."/>
        </authorList>
    </citation>
    <scope>NUCLEOTIDE SEQUENCE [LARGE SCALE GENOMIC DNA]</scope>
    <source>
        <strain evidence="3">CGMCC 4.7641</strain>
    </source>
</reference>
<gene>
    <name evidence="2" type="ORF">ACFSVL_35170</name>
</gene>
<dbReference type="InterPro" id="IPR036396">
    <property type="entry name" value="Cyt_P450_sf"/>
</dbReference>
<dbReference type="Proteomes" id="UP001597483">
    <property type="component" value="Unassembled WGS sequence"/>
</dbReference>